<evidence type="ECO:0000256" key="3">
    <source>
        <dbReference type="ARBA" id="ARBA00022670"/>
    </source>
</evidence>
<dbReference type="EMBL" id="JARKIK010000026">
    <property type="protein sequence ID" value="KAK8743030.1"/>
    <property type="molecule type" value="Genomic_DNA"/>
</dbReference>
<evidence type="ECO:0000313" key="11">
    <source>
        <dbReference type="Proteomes" id="UP001445076"/>
    </source>
</evidence>
<comment type="similarity">
    <text evidence="2">Belongs to the peptidase M13 family.</text>
</comment>
<dbReference type="InterPro" id="IPR008753">
    <property type="entry name" value="Peptidase_M13_N"/>
</dbReference>
<dbReference type="InterPro" id="IPR000718">
    <property type="entry name" value="Peptidase_M13"/>
</dbReference>
<dbReference type="PRINTS" id="PR00786">
    <property type="entry name" value="NEPRILYSIN"/>
</dbReference>
<organism evidence="10 11">
    <name type="scientific">Cherax quadricarinatus</name>
    <name type="common">Australian red claw crayfish</name>
    <dbReference type="NCBI Taxonomy" id="27406"/>
    <lineage>
        <taxon>Eukaryota</taxon>
        <taxon>Metazoa</taxon>
        <taxon>Ecdysozoa</taxon>
        <taxon>Arthropoda</taxon>
        <taxon>Crustacea</taxon>
        <taxon>Multicrustacea</taxon>
        <taxon>Malacostraca</taxon>
        <taxon>Eumalacostraca</taxon>
        <taxon>Eucarida</taxon>
        <taxon>Decapoda</taxon>
        <taxon>Pleocyemata</taxon>
        <taxon>Astacidea</taxon>
        <taxon>Parastacoidea</taxon>
        <taxon>Parastacidae</taxon>
        <taxon>Cherax</taxon>
    </lineage>
</organism>
<reference evidence="10 11" key="1">
    <citation type="journal article" date="2024" name="BMC Genomics">
        <title>Genome assembly of redclaw crayfish (Cherax quadricarinatus) provides insights into its immune adaptation and hypoxia tolerance.</title>
        <authorList>
            <person name="Liu Z."/>
            <person name="Zheng J."/>
            <person name="Li H."/>
            <person name="Fang K."/>
            <person name="Wang S."/>
            <person name="He J."/>
            <person name="Zhou D."/>
            <person name="Weng S."/>
            <person name="Chi M."/>
            <person name="Gu Z."/>
            <person name="He J."/>
            <person name="Li F."/>
            <person name="Wang M."/>
        </authorList>
    </citation>
    <scope>NUCLEOTIDE SEQUENCE [LARGE SCALE GENOMIC DNA]</scope>
    <source>
        <strain evidence="10">ZL_2023a</strain>
    </source>
</reference>
<keyword evidence="6" id="KW-0862">Zinc</keyword>
<keyword evidence="7" id="KW-0482">Metalloprotease</keyword>
<protein>
    <submittedName>
        <fullName evidence="10">Uncharacterized protein</fullName>
    </submittedName>
</protein>
<evidence type="ECO:0000256" key="5">
    <source>
        <dbReference type="ARBA" id="ARBA00022801"/>
    </source>
</evidence>
<accession>A0AAW0XGR6</accession>
<dbReference type="GO" id="GO:0005886">
    <property type="term" value="C:plasma membrane"/>
    <property type="evidence" value="ECO:0007669"/>
    <property type="project" value="TreeGrafter"/>
</dbReference>
<evidence type="ECO:0000256" key="4">
    <source>
        <dbReference type="ARBA" id="ARBA00022723"/>
    </source>
</evidence>
<comment type="caution">
    <text evidence="10">The sequence shown here is derived from an EMBL/GenBank/DDBJ whole genome shotgun (WGS) entry which is preliminary data.</text>
</comment>
<keyword evidence="3" id="KW-0645">Protease</keyword>
<sequence>WQDCSEKTRMLVPLGVASLYIRSLHESSHARKEEVEEAVRQARQVVEGVSSAFREMLSSATWMDQVTQEAALSKLDHMQHLVAYPHLLLDDHLLQEYHLGLPNVSASDHFSNIASMMAWHSRRSLVHLRAPTSTHKWPRGPLETNAFYSSLHNTIVIPVAVLQAPVFHRGAFTSLNYGSLGSIIGHEITHGFDNNGRYRDWSGSLRHWWTNRTLERYTNRTSCFVDQYSAYDVAHLLAHHDRPTTPMKINGVQTKGENIADNDGLRAAWVAYRRRVEMGEAEVNLPGLSHYTHDQLFFIGYGKVWCSRHTGYALRLLLETDTHAPADYRVLGTLHNSRVFSSVFNCPSGAPMNPSRKCVLW</sequence>
<feature type="domain" description="Peptidase M13 C-terminal" evidence="8">
    <location>
        <begin position="145"/>
        <end position="358"/>
    </location>
</feature>
<dbReference type="Gene3D" id="3.40.390.10">
    <property type="entry name" value="Collagenase (Catalytic Domain)"/>
    <property type="match status" value="1"/>
</dbReference>
<dbReference type="AlphaFoldDB" id="A0AAW0XGR6"/>
<evidence type="ECO:0000256" key="1">
    <source>
        <dbReference type="ARBA" id="ARBA00001947"/>
    </source>
</evidence>
<keyword evidence="5" id="KW-0378">Hydrolase</keyword>
<evidence type="ECO:0000313" key="10">
    <source>
        <dbReference type="EMBL" id="KAK8743032.1"/>
    </source>
</evidence>
<gene>
    <name evidence="10" type="ORF">OTU49_001497</name>
</gene>
<keyword evidence="4" id="KW-0479">Metal-binding</keyword>
<dbReference type="SUPFAM" id="SSF55486">
    <property type="entry name" value="Metalloproteases ('zincins'), catalytic domain"/>
    <property type="match status" value="1"/>
</dbReference>
<dbReference type="InterPro" id="IPR042089">
    <property type="entry name" value="Peptidase_M13_dom_2"/>
</dbReference>
<comment type="cofactor">
    <cofactor evidence="1">
        <name>Zn(2+)</name>
        <dbReference type="ChEBI" id="CHEBI:29105"/>
    </cofactor>
</comment>
<dbReference type="InterPro" id="IPR024079">
    <property type="entry name" value="MetalloPept_cat_dom_sf"/>
</dbReference>
<evidence type="ECO:0000256" key="7">
    <source>
        <dbReference type="ARBA" id="ARBA00023049"/>
    </source>
</evidence>
<dbReference type="Pfam" id="PF01431">
    <property type="entry name" value="Peptidase_M13"/>
    <property type="match status" value="1"/>
</dbReference>
<evidence type="ECO:0000256" key="6">
    <source>
        <dbReference type="ARBA" id="ARBA00022833"/>
    </source>
</evidence>
<feature type="non-terminal residue" evidence="10">
    <location>
        <position position="1"/>
    </location>
</feature>
<evidence type="ECO:0000256" key="2">
    <source>
        <dbReference type="ARBA" id="ARBA00007357"/>
    </source>
</evidence>
<name>A0AAW0XGR6_CHEQU</name>
<dbReference type="GO" id="GO:0004222">
    <property type="term" value="F:metalloendopeptidase activity"/>
    <property type="evidence" value="ECO:0007669"/>
    <property type="project" value="InterPro"/>
</dbReference>
<dbReference type="GO" id="GO:0046872">
    <property type="term" value="F:metal ion binding"/>
    <property type="evidence" value="ECO:0007669"/>
    <property type="project" value="UniProtKB-KW"/>
</dbReference>
<dbReference type="GO" id="GO:0016485">
    <property type="term" value="P:protein processing"/>
    <property type="evidence" value="ECO:0007669"/>
    <property type="project" value="TreeGrafter"/>
</dbReference>
<dbReference type="Gene3D" id="1.10.1380.10">
    <property type="entry name" value="Neutral endopeptidase , domain2"/>
    <property type="match status" value="1"/>
</dbReference>
<dbReference type="EMBL" id="JARKIK010000026">
    <property type="protein sequence ID" value="KAK8743032.1"/>
    <property type="molecule type" value="Genomic_DNA"/>
</dbReference>
<evidence type="ECO:0000259" key="8">
    <source>
        <dbReference type="Pfam" id="PF01431"/>
    </source>
</evidence>
<dbReference type="PROSITE" id="PS51885">
    <property type="entry name" value="NEPRILYSIN"/>
    <property type="match status" value="1"/>
</dbReference>
<proteinExistence type="inferred from homology"/>
<dbReference type="InterPro" id="IPR018497">
    <property type="entry name" value="Peptidase_M13_C"/>
</dbReference>
<dbReference type="CDD" id="cd08662">
    <property type="entry name" value="M13"/>
    <property type="match status" value="1"/>
</dbReference>
<evidence type="ECO:0000259" key="9">
    <source>
        <dbReference type="Pfam" id="PF05649"/>
    </source>
</evidence>
<dbReference type="PANTHER" id="PTHR11733">
    <property type="entry name" value="ZINC METALLOPROTEASE FAMILY M13 NEPRILYSIN-RELATED"/>
    <property type="match status" value="1"/>
</dbReference>
<dbReference type="PANTHER" id="PTHR11733:SF133">
    <property type="entry name" value="PHOSPHATE-REGULATING NEUTRAL ENDOPEPTIDASE PHEX"/>
    <property type="match status" value="1"/>
</dbReference>
<dbReference type="Pfam" id="PF05649">
    <property type="entry name" value="Peptidase_M13_N"/>
    <property type="match status" value="1"/>
</dbReference>
<reference evidence="10" key="2">
    <citation type="submission" date="2024-01" db="EMBL/GenBank/DDBJ databases">
        <authorList>
            <person name="He J."/>
            <person name="Wang M."/>
            <person name="Zheng J."/>
            <person name="Liu Z."/>
        </authorList>
    </citation>
    <scope>NUCLEOTIDE SEQUENCE</scope>
    <source>
        <strain evidence="10">ZL_2023a</strain>
        <tissue evidence="10">Muscle</tissue>
    </source>
</reference>
<feature type="domain" description="Peptidase M13 N-terminal" evidence="9">
    <location>
        <begin position="1"/>
        <end position="85"/>
    </location>
</feature>
<keyword evidence="11" id="KW-1185">Reference proteome</keyword>
<dbReference type="Proteomes" id="UP001445076">
    <property type="component" value="Unassembled WGS sequence"/>
</dbReference>